<accession>A0AA37TNC4</accession>
<dbReference type="PANTHER" id="PTHR42794:SF2">
    <property type="entry name" value="ABC TRANSPORTER ATP-BINDING PROTEIN"/>
    <property type="match status" value="1"/>
</dbReference>
<dbReference type="SMART" id="SM00382">
    <property type="entry name" value="AAA"/>
    <property type="match status" value="1"/>
</dbReference>
<reference evidence="6 7" key="1">
    <citation type="journal article" date="2014" name="Int. J. Syst. Evol. Microbiol.">
        <title>Complete genome sequence of Corynebacterium casei LMG S-19264T (=DSM 44701T), isolated from a smear-ripened cheese.</title>
        <authorList>
            <consortium name="US DOE Joint Genome Institute (JGI-PGF)"/>
            <person name="Walter F."/>
            <person name="Albersmeier A."/>
            <person name="Kalinowski J."/>
            <person name="Ruckert C."/>
        </authorList>
    </citation>
    <scope>NUCLEOTIDE SEQUENCE [LARGE SCALE GENOMIC DNA]</scope>
    <source>
        <strain evidence="6 7">NBRC 112785</strain>
    </source>
</reference>
<proteinExistence type="inferred from homology"/>
<name>A0AA37TNC4_9GAMM</name>
<dbReference type="GO" id="GO:0005524">
    <property type="term" value="F:ATP binding"/>
    <property type="evidence" value="ECO:0007669"/>
    <property type="project" value="UniProtKB-KW"/>
</dbReference>
<dbReference type="InterPro" id="IPR003439">
    <property type="entry name" value="ABC_transporter-like_ATP-bd"/>
</dbReference>
<dbReference type="Proteomes" id="UP001157439">
    <property type="component" value="Unassembled WGS sequence"/>
</dbReference>
<feature type="domain" description="ABC transporter" evidence="5">
    <location>
        <begin position="11"/>
        <end position="243"/>
    </location>
</feature>
<keyword evidence="3" id="KW-0547">Nucleotide-binding</keyword>
<protein>
    <submittedName>
        <fullName evidence="6">ABC cobalamin uptake system ATPase BtuD</fullName>
    </submittedName>
</protein>
<evidence type="ECO:0000313" key="6">
    <source>
        <dbReference type="EMBL" id="GLS83608.1"/>
    </source>
</evidence>
<organism evidence="6 7">
    <name type="scientific">Paraferrimonas haliotis</name>
    <dbReference type="NCBI Taxonomy" id="2013866"/>
    <lineage>
        <taxon>Bacteria</taxon>
        <taxon>Pseudomonadati</taxon>
        <taxon>Pseudomonadota</taxon>
        <taxon>Gammaproteobacteria</taxon>
        <taxon>Alteromonadales</taxon>
        <taxon>Ferrimonadaceae</taxon>
        <taxon>Paraferrimonas</taxon>
    </lineage>
</organism>
<evidence type="ECO:0000256" key="1">
    <source>
        <dbReference type="ARBA" id="ARBA00005417"/>
    </source>
</evidence>
<evidence type="ECO:0000256" key="3">
    <source>
        <dbReference type="ARBA" id="ARBA00022741"/>
    </source>
</evidence>
<evidence type="ECO:0000259" key="5">
    <source>
        <dbReference type="PROSITE" id="PS50893"/>
    </source>
</evidence>
<comment type="caution">
    <text evidence="6">The sequence shown here is derived from an EMBL/GenBank/DDBJ whole genome shotgun (WGS) entry which is preliminary data.</text>
</comment>
<keyword evidence="2" id="KW-0813">Transport</keyword>
<dbReference type="SUPFAM" id="SSF52540">
    <property type="entry name" value="P-loop containing nucleoside triphosphate hydrolases"/>
    <property type="match status" value="1"/>
</dbReference>
<keyword evidence="4" id="KW-0067">ATP-binding</keyword>
<comment type="similarity">
    <text evidence="1">Belongs to the ABC transporter superfamily.</text>
</comment>
<evidence type="ECO:0000256" key="4">
    <source>
        <dbReference type="ARBA" id="ARBA00022840"/>
    </source>
</evidence>
<keyword evidence="7" id="KW-1185">Reference proteome</keyword>
<dbReference type="PROSITE" id="PS50893">
    <property type="entry name" value="ABC_TRANSPORTER_2"/>
    <property type="match status" value="1"/>
</dbReference>
<dbReference type="GO" id="GO:0016887">
    <property type="term" value="F:ATP hydrolysis activity"/>
    <property type="evidence" value="ECO:0007669"/>
    <property type="project" value="InterPro"/>
</dbReference>
<evidence type="ECO:0000256" key="2">
    <source>
        <dbReference type="ARBA" id="ARBA00022448"/>
    </source>
</evidence>
<gene>
    <name evidence="6" type="primary">btuD</name>
    <name evidence="6" type="ORF">GCM10007894_15850</name>
</gene>
<dbReference type="FunFam" id="3.40.50.300:FF:000134">
    <property type="entry name" value="Iron-enterobactin ABC transporter ATP-binding protein"/>
    <property type="match status" value="1"/>
</dbReference>
<dbReference type="Pfam" id="PF00005">
    <property type="entry name" value="ABC_tran"/>
    <property type="match status" value="1"/>
</dbReference>
<dbReference type="CDD" id="cd03214">
    <property type="entry name" value="ABC_Iron-Siderophores_B12_Hemin"/>
    <property type="match status" value="1"/>
</dbReference>
<dbReference type="RefSeq" id="WP_158220739.1">
    <property type="nucleotide sequence ID" value="NZ_BSPO01000003.1"/>
</dbReference>
<dbReference type="InterPro" id="IPR003593">
    <property type="entry name" value="AAA+_ATPase"/>
</dbReference>
<dbReference type="EMBL" id="BSPO01000003">
    <property type="protein sequence ID" value="GLS83608.1"/>
    <property type="molecule type" value="Genomic_DNA"/>
</dbReference>
<sequence length="271" mass="30293">MTCQQSQNHQLRIRNLSWHVAGKAILEQVSVDYHSGELLGVIGPNGAGKSSLLRCIYRYINNYQGSIEFEGQSLQNYSRLQLAQRMSVVLQHNETNSDANVLQWISLGRTPFRSWRPRIQQQEQQILQSVTELMQLEDLLAQPISKLSGGELQRCVIARALVQQPSLLLLDEPTNHLDVGHQMQIMAAIKGLSIGSIACIHDLNLAAAYCDRLLLLNNGRVVAMGTPAQVLTQENLRAVFGVHCRVDIDATGRLSLRYHYPQPGEIETLHG</sequence>
<evidence type="ECO:0000313" key="7">
    <source>
        <dbReference type="Proteomes" id="UP001157439"/>
    </source>
</evidence>
<dbReference type="PANTHER" id="PTHR42794">
    <property type="entry name" value="HEMIN IMPORT ATP-BINDING PROTEIN HMUV"/>
    <property type="match status" value="1"/>
</dbReference>
<dbReference type="AlphaFoldDB" id="A0AA37TNC4"/>
<dbReference type="Gene3D" id="3.40.50.300">
    <property type="entry name" value="P-loop containing nucleotide triphosphate hydrolases"/>
    <property type="match status" value="1"/>
</dbReference>
<dbReference type="InterPro" id="IPR027417">
    <property type="entry name" value="P-loop_NTPase"/>
</dbReference>